<evidence type="ECO:0000313" key="3">
    <source>
        <dbReference type="Proteomes" id="UP000243217"/>
    </source>
</evidence>
<organism evidence="2 3">
    <name type="scientific">Thraustotheca clavata</name>
    <dbReference type="NCBI Taxonomy" id="74557"/>
    <lineage>
        <taxon>Eukaryota</taxon>
        <taxon>Sar</taxon>
        <taxon>Stramenopiles</taxon>
        <taxon>Oomycota</taxon>
        <taxon>Saprolegniomycetes</taxon>
        <taxon>Saprolegniales</taxon>
        <taxon>Achlyaceae</taxon>
        <taxon>Thraustotheca</taxon>
    </lineage>
</organism>
<feature type="transmembrane region" description="Helical" evidence="1">
    <location>
        <begin position="183"/>
        <end position="204"/>
    </location>
</feature>
<keyword evidence="1" id="KW-1133">Transmembrane helix</keyword>
<reference evidence="2 3" key="1">
    <citation type="journal article" date="2014" name="Genome Biol. Evol.">
        <title>The secreted proteins of Achlya hypogyna and Thraustotheca clavata identify the ancestral oomycete secretome and reveal gene acquisitions by horizontal gene transfer.</title>
        <authorList>
            <person name="Misner I."/>
            <person name="Blouin N."/>
            <person name="Leonard G."/>
            <person name="Richards T.A."/>
            <person name="Lane C.E."/>
        </authorList>
    </citation>
    <scope>NUCLEOTIDE SEQUENCE [LARGE SCALE GENOMIC DNA]</scope>
    <source>
        <strain evidence="2 3">ATCC 34112</strain>
    </source>
</reference>
<feature type="transmembrane region" description="Helical" evidence="1">
    <location>
        <begin position="152"/>
        <end position="171"/>
    </location>
</feature>
<evidence type="ECO:0000256" key="1">
    <source>
        <dbReference type="SAM" id="Phobius"/>
    </source>
</evidence>
<proteinExistence type="predicted"/>
<gene>
    <name evidence="2" type="ORF">THRCLA_05740</name>
</gene>
<dbReference type="AlphaFoldDB" id="A0A1V9ZUW1"/>
<evidence type="ECO:0000313" key="2">
    <source>
        <dbReference type="EMBL" id="OQS01812.1"/>
    </source>
</evidence>
<keyword evidence="1" id="KW-0812">Transmembrane</keyword>
<feature type="transmembrane region" description="Helical" evidence="1">
    <location>
        <begin position="125"/>
        <end position="146"/>
    </location>
</feature>
<sequence length="272" mass="31982">MKSFDIEEFRRAIRQGEINVDTAIKELDKCVNDMNEIKRVYGKETLSNTPLFHLLHCRKSSKDDMEKFYALLKHPVIRTVIYLKWEEFGKKMYLQQALAYALLLMCVTQSATLKSIDGSFEIQLCVWLFMGVDLLIALCGMLLFTYEKQCTVFVVVFVASIGIWFNFYYWYDHIAHHITLHLFIRWNGFVLLCLGLYFLQIEILEFLGESYVDASNLFKSLPEWINMTYFYIVTFPVQYLRMVLGRSNAVYFESYINLLQMHSFIGVTVLGN</sequence>
<keyword evidence="3" id="KW-1185">Reference proteome</keyword>
<protein>
    <submittedName>
        <fullName evidence="2">Uncharacterized protein</fullName>
    </submittedName>
</protein>
<keyword evidence="1" id="KW-0472">Membrane</keyword>
<comment type="caution">
    <text evidence="2">The sequence shown here is derived from an EMBL/GenBank/DDBJ whole genome shotgun (WGS) entry which is preliminary data.</text>
</comment>
<dbReference type="EMBL" id="JNBS01001446">
    <property type="protein sequence ID" value="OQS01812.1"/>
    <property type="molecule type" value="Genomic_DNA"/>
</dbReference>
<dbReference type="Proteomes" id="UP000243217">
    <property type="component" value="Unassembled WGS sequence"/>
</dbReference>
<accession>A0A1V9ZUW1</accession>
<feature type="transmembrane region" description="Helical" evidence="1">
    <location>
        <begin position="224"/>
        <end position="244"/>
    </location>
</feature>
<name>A0A1V9ZUW1_9STRA</name>